<dbReference type="InterPro" id="IPR036465">
    <property type="entry name" value="vWFA_dom_sf"/>
</dbReference>
<dbReference type="Gene3D" id="3.40.50.410">
    <property type="entry name" value="von Willebrand factor, type A domain"/>
    <property type="match status" value="1"/>
</dbReference>
<keyword evidence="2" id="KW-0811">Translocation</keyword>
<name>A0AA86U1W0_9EUKA</name>
<dbReference type="InterPro" id="IPR000185">
    <property type="entry name" value="SecA"/>
</dbReference>
<dbReference type="GO" id="GO:0006886">
    <property type="term" value="P:intracellular protein transport"/>
    <property type="evidence" value="ECO:0007669"/>
    <property type="project" value="InterPro"/>
</dbReference>
<comment type="caution">
    <text evidence="5">The sequence shown here is derived from an EMBL/GenBank/DDBJ whole genome shotgun (WGS) entry which is preliminary data.</text>
</comment>
<dbReference type="SUPFAM" id="SSF52540">
    <property type="entry name" value="P-loop containing nucleoside triphosphate hydrolases"/>
    <property type="match status" value="2"/>
</dbReference>
<keyword evidence="5" id="KW-0067">ATP-binding</keyword>
<reference evidence="5" key="1">
    <citation type="submission" date="2023-06" db="EMBL/GenBank/DDBJ databases">
        <authorList>
            <person name="Kurt Z."/>
        </authorList>
    </citation>
    <scope>NUCLEOTIDE SEQUENCE</scope>
</reference>
<dbReference type="Pfam" id="PF07517">
    <property type="entry name" value="SecA_DEAD"/>
    <property type="match status" value="1"/>
</dbReference>
<dbReference type="GO" id="GO:0005524">
    <property type="term" value="F:ATP binding"/>
    <property type="evidence" value="ECO:0007669"/>
    <property type="project" value="InterPro"/>
</dbReference>
<protein>
    <submittedName>
        <fullName evidence="5">Helicase-related protein</fullName>
    </submittedName>
    <submittedName>
        <fullName evidence="6">Helicase-related_protein</fullName>
    </submittedName>
</protein>
<gene>
    <name evidence="5" type="ORF">HINF_LOCUS22727</name>
    <name evidence="6" type="ORF">HINF_LOCUS39933</name>
</gene>
<keyword evidence="1" id="KW-0813">Transport</keyword>
<feature type="region of interest" description="Disordered" evidence="3">
    <location>
        <begin position="1"/>
        <end position="100"/>
    </location>
</feature>
<keyword evidence="5" id="KW-0378">Hydrolase</keyword>
<keyword evidence="5" id="KW-0547">Nucleotide-binding</keyword>
<dbReference type="GO" id="GO:0016020">
    <property type="term" value="C:membrane"/>
    <property type="evidence" value="ECO:0007669"/>
    <property type="project" value="InterPro"/>
</dbReference>
<feature type="domain" description="SecA family profile" evidence="4">
    <location>
        <begin position="1178"/>
        <end position="1764"/>
    </location>
</feature>
<dbReference type="Gene3D" id="3.40.50.300">
    <property type="entry name" value="P-loop containing nucleotide triphosphate hydrolases"/>
    <property type="match status" value="2"/>
</dbReference>
<accession>A0AA86U1W0</accession>
<organism evidence="5">
    <name type="scientific">Hexamita inflata</name>
    <dbReference type="NCBI Taxonomy" id="28002"/>
    <lineage>
        <taxon>Eukaryota</taxon>
        <taxon>Metamonada</taxon>
        <taxon>Diplomonadida</taxon>
        <taxon>Hexamitidae</taxon>
        <taxon>Hexamitinae</taxon>
        <taxon>Hexamita</taxon>
    </lineage>
</organism>
<evidence type="ECO:0000256" key="3">
    <source>
        <dbReference type="SAM" id="MobiDB-lite"/>
    </source>
</evidence>
<dbReference type="EMBL" id="CATOUU010000594">
    <property type="protein sequence ID" value="CAI9935082.1"/>
    <property type="molecule type" value="Genomic_DNA"/>
</dbReference>
<dbReference type="GO" id="GO:0017038">
    <property type="term" value="P:protein import"/>
    <property type="evidence" value="ECO:0007669"/>
    <property type="project" value="InterPro"/>
</dbReference>
<evidence type="ECO:0000259" key="4">
    <source>
        <dbReference type="PROSITE" id="PS51196"/>
    </source>
</evidence>
<sequence>MSRNSNPSESESSSSLSIVLDSSSDYSLSSEPSNPESHPVQHKSASHNNKNNNIQTQNNNNSTKNEHNSTQNERVSAQNSPKTGPKSEDVEGTAQNAPELNVSSIQSLEQTIESSCTSSIDILGCSSEENSQEDTCKQINELIKAKNNEQIVITMKQITEKDVMEQNQKNVGQYVENIYKEAQNCLKLIDEGKENGMQKLQQALKDLQECDKHFGKQPFYKNQYDSIVNQVKIMLQKEENALNTLKMQNVDQFYKNLTVFNQFINFDKKSLNQYNLIVKKFANSLLMIINNISAQIYASPIQQVVCNLDIFVQSLNQLLNIQIVQQQVLDVKQYLLNYLEEFVNTSEHHLLKKYFDTEIVELEQNVTKSRQIFKIFSQIAALKTNEQSVQNIQFKIANIIQQWNHNEDLIQDLLLKQIQLNVNTAQNPSFEILNIILLKSNILCLLDCYRTNSKQSIIQTVCNQQINKLTNQNLEQICQHIYDQQFEKAQQCIYRLNSNHEIIKIVSNKVKQIIEQNIESNTNKTFQNTQLFNSQDFSNQLLIDVLQFVKYIYDVTQIKDASDQIILDMQVYDNLIIQLISMIQNILNIDLKFEQIKNDLKQSQFDKVEQSIDEQKIILEVIVNSKLSDKNKQINKLNQQLDSQIQLIIEQLQKSKQMANKDNVTIDFSSNNLKQLICSFTDTTSKKEYNTLNQHKKQIQENIKESYTQFSEQISNKKFDDLFAILPKVWEDWTFYQNELKKLQQQNLCQDQQYKLLYTDGAINNYCTRIVDDINKSMSNFASSLNKNTVMNPNTQQEYLSNIILFMSQVQSNSSLGTSLKNSSKYSAVIYQQSQDQIIQVMQHNSNLFDQNLSSMNNLNEILETAKNQQPIYKQLSEQDLKYQVSNIKSYEEMIKLLEKEIQINEGECKSKQFICPKTLTENREDREEYYQAVFKSFKNIQKAKPLQIHLESCEISKIEEGCIEKINKETEKIYQSLTEQMNILPCDDRRQYQTFNNYCDNLRVIGITFQRFSTAQIAQQKLNELKTIVENKPTELLQFINNQDTLVTRLILYKQMSIDIPIFRRDINIGIDNVLNKIYQSNNGPEKLSELGYKLNTHINQQVAQQIINEHQKLKDYQTFIRNSGSLRFTLDDVLDDNVDEKIRIDLGIERAKGLSIQVQDRYGNLVDQPVNRAEIKQMYQEFDTKYWAQVELYLYKVQDGLDVLKQQVQLASQQKAFSKQNKIDILSNVLAYWTLSKTKDYIGTNDKAESRKKLLQPHPAQIVAIFSLLGIDQSNQLKNQLIQVLTGEGKSVILAVTAIVLAIMGFDVNCACYSEYLSQRDYESFTDLFNAFNVREQITYGTFGAMCEKYINQEGDIRSLTKSCITWNKIGKSHSQKKREQILMIDEVDVFFNEDFYGSSYNPITTIQNDEIAEFFDYIWANRNDSQLLEIGKISKTEPYKKFINSLKGWEELVKEAAVDILSDIIHFKTHKYIVHNGLIGYKSQDTISTSTYYGYRTLFAYYQEVENKQINEQQLRTRKNIHFSCGNFSYAEIPKNYKHIIGVTGTLDTVSKPEMKLLTDEYNIKKFSYLPSVYGTNQLTFSKDSCDFVKIVEQKEYYLSIVSEIIRRKQNNIGIPVLVFFETSEQLEQFQKSQEVKAIDNSNQIKTLTELVLSSQKEGIVRQAVTKGTVTLISREFGRGTDFVCYDQTIDGYGGVHVIQTFFSDELSEEKQIKGRTARQGKFGSYSMIIVDSELEKYGLKLQDIEDMKAASQYYSGIDQKRRDYFDGKYPERTRNIQSIKANHDRSNRFLEAIISGNISAAKDYLLNKNQSYGAAASKTLILMDITGSMGGAIELLKNTISTIFGNVHSVLKQCGLKDSFEVMFAGYRSYNSSSADLLVTSDYESNPNNLQKFLSKVKVGASSPWGNEAVEVGLQFANAEYQNGLSQVILIGDIGPNTEEQVIRGREERGEEYWSQTTFAVKTSYLPEVNWLRQKSVKVHCLFIGNEARESFEEISRETNGTNEELELNAEQMTHKVAEKIVKLIGDKTGKDLLKIYREKFE</sequence>
<evidence type="ECO:0000256" key="1">
    <source>
        <dbReference type="ARBA" id="ARBA00022927"/>
    </source>
</evidence>
<dbReference type="PANTHER" id="PTHR30612">
    <property type="entry name" value="SECA INNER MEMBRANE COMPONENT OF SEC PROTEIN SECRETION SYSTEM"/>
    <property type="match status" value="1"/>
</dbReference>
<dbReference type="SUPFAM" id="SSF53300">
    <property type="entry name" value="vWA-like"/>
    <property type="match status" value="1"/>
</dbReference>
<dbReference type="GO" id="GO:0004386">
    <property type="term" value="F:helicase activity"/>
    <property type="evidence" value="ECO:0007669"/>
    <property type="project" value="UniProtKB-KW"/>
</dbReference>
<feature type="compositionally biased region" description="Low complexity" evidence="3">
    <location>
        <begin position="48"/>
        <end position="63"/>
    </location>
</feature>
<evidence type="ECO:0000256" key="2">
    <source>
        <dbReference type="ARBA" id="ARBA00023010"/>
    </source>
</evidence>
<reference evidence="6 7" key="2">
    <citation type="submission" date="2024-07" db="EMBL/GenBank/DDBJ databases">
        <authorList>
            <person name="Akdeniz Z."/>
        </authorList>
    </citation>
    <scope>NUCLEOTIDE SEQUENCE [LARGE SCALE GENOMIC DNA]</scope>
</reference>
<dbReference type="InterPro" id="IPR014018">
    <property type="entry name" value="SecA_motor_DEAD"/>
</dbReference>
<feature type="compositionally biased region" description="Low complexity" evidence="3">
    <location>
        <begin position="1"/>
        <end position="35"/>
    </location>
</feature>
<dbReference type="InterPro" id="IPR027417">
    <property type="entry name" value="P-loop_NTPase"/>
</dbReference>
<keyword evidence="7" id="KW-1185">Reference proteome</keyword>
<evidence type="ECO:0000313" key="6">
    <source>
        <dbReference type="EMBL" id="CAL6043149.1"/>
    </source>
</evidence>
<keyword evidence="5" id="KW-0347">Helicase</keyword>
<keyword evidence="1" id="KW-0653">Protein transport</keyword>
<dbReference type="EMBL" id="CAXDID020000156">
    <property type="protein sequence ID" value="CAL6043149.1"/>
    <property type="molecule type" value="Genomic_DNA"/>
</dbReference>
<dbReference type="GO" id="GO:0006605">
    <property type="term" value="P:protein targeting"/>
    <property type="evidence" value="ECO:0007669"/>
    <property type="project" value="InterPro"/>
</dbReference>
<dbReference type="PANTHER" id="PTHR30612:SF0">
    <property type="entry name" value="CHLOROPLAST PROTEIN-TRANSPORTING ATPASE"/>
    <property type="match status" value="1"/>
</dbReference>
<dbReference type="PROSITE" id="PS51196">
    <property type="entry name" value="SECA_MOTOR_DEAD"/>
    <property type="match status" value="1"/>
</dbReference>
<evidence type="ECO:0000313" key="5">
    <source>
        <dbReference type="EMBL" id="CAI9935082.1"/>
    </source>
</evidence>
<dbReference type="InterPro" id="IPR011115">
    <property type="entry name" value="SecA_DEAD"/>
</dbReference>
<evidence type="ECO:0000313" key="7">
    <source>
        <dbReference type="Proteomes" id="UP001642409"/>
    </source>
</evidence>
<proteinExistence type="predicted"/>
<dbReference type="Proteomes" id="UP001642409">
    <property type="component" value="Unassembled WGS sequence"/>
</dbReference>
<feature type="compositionally biased region" description="Polar residues" evidence="3">
    <location>
        <begin position="69"/>
        <end position="82"/>
    </location>
</feature>